<reference evidence="2" key="1">
    <citation type="submission" date="2022-07" db="EMBL/GenBank/DDBJ databases">
        <title>Phylogenomic reconstructions and comparative analyses of Kickxellomycotina fungi.</title>
        <authorList>
            <person name="Reynolds N.K."/>
            <person name="Stajich J.E."/>
            <person name="Barry K."/>
            <person name="Grigoriev I.V."/>
            <person name="Crous P."/>
            <person name="Smith M.E."/>
        </authorList>
    </citation>
    <scope>NUCLEOTIDE SEQUENCE</scope>
    <source>
        <strain evidence="2">NBRC 105413</strain>
    </source>
</reference>
<dbReference type="Pfam" id="PF00076">
    <property type="entry name" value="RRM_1"/>
    <property type="match status" value="1"/>
</dbReference>
<evidence type="ECO:0000259" key="1">
    <source>
        <dbReference type="Pfam" id="PF00076"/>
    </source>
</evidence>
<evidence type="ECO:0000313" key="2">
    <source>
        <dbReference type="EMBL" id="KAJ1642944.1"/>
    </source>
</evidence>
<dbReference type="InterPro" id="IPR012677">
    <property type="entry name" value="Nucleotide-bd_a/b_plait_sf"/>
</dbReference>
<dbReference type="EMBL" id="JANBOH010000315">
    <property type="protein sequence ID" value="KAJ1642944.1"/>
    <property type="molecule type" value="Genomic_DNA"/>
</dbReference>
<dbReference type="Proteomes" id="UP001145021">
    <property type="component" value="Unassembled WGS sequence"/>
</dbReference>
<dbReference type="Gene3D" id="3.30.70.330">
    <property type="match status" value="1"/>
</dbReference>
<dbReference type="GO" id="GO:0003723">
    <property type="term" value="F:RNA binding"/>
    <property type="evidence" value="ECO:0007669"/>
    <property type="project" value="InterPro"/>
</dbReference>
<evidence type="ECO:0000313" key="3">
    <source>
        <dbReference type="Proteomes" id="UP001145021"/>
    </source>
</evidence>
<dbReference type="SUPFAM" id="SSF54928">
    <property type="entry name" value="RNA-binding domain, RBD"/>
    <property type="match status" value="1"/>
</dbReference>
<dbReference type="InterPro" id="IPR035979">
    <property type="entry name" value="RBD_domain_sf"/>
</dbReference>
<organism evidence="2 3">
    <name type="scientific">Coemansia asiatica</name>
    <dbReference type="NCBI Taxonomy" id="1052880"/>
    <lineage>
        <taxon>Eukaryota</taxon>
        <taxon>Fungi</taxon>
        <taxon>Fungi incertae sedis</taxon>
        <taxon>Zoopagomycota</taxon>
        <taxon>Kickxellomycotina</taxon>
        <taxon>Kickxellomycetes</taxon>
        <taxon>Kickxellales</taxon>
        <taxon>Kickxellaceae</taxon>
        <taxon>Coemansia</taxon>
    </lineage>
</organism>
<proteinExistence type="predicted"/>
<dbReference type="AlphaFoldDB" id="A0A9W8CH57"/>
<protein>
    <recommendedName>
        <fullName evidence="1">RRM domain-containing protein</fullName>
    </recommendedName>
</protein>
<sequence length="195" mass="22239">MTLGAITNTRHLLRRRPPGIRQFACMSVEVAYGTVKTSKEDLRRIFEPVGKVWDVVIVQSSLTGRPLNRAIVRFYSGNYQPADIPDMAPVLPPPTKKEIREVEKMTRMAEAGLDRMVVNGVQIRVFLPDDNQPTQLHEWYEEMQAKRIKEEKAKCKSLFPINPFAEPHQDAGDDYRKGFMTGFKLGLKDGSKPRP</sequence>
<feature type="domain" description="RRM" evidence="1">
    <location>
        <begin position="37"/>
        <end position="75"/>
    </location>
</feature>
<dbReference type="InterPro" id="IPR000504">
    <property type="entry name" value="RRM_dom"/>
</dbReference>
<gene>
    <name evidence="2" type="ORF">LPJ64_005230</name>
</gene>
<keyword evidence="3" id="KW-1185">Reference proteome</keyword>
<accession>A0A9W8CH57</accession>
<name>A0A9W8CH57_9FUNG</name>
<comment type="caution">
    <text evidence="2">The sequence shown here is derived from an EMBL/GenBank/DDBJ whole genome shotgun (WGS) entry which is preliminary data.</text>
</comment>